<reference evidence="1 2" key="1">
    <citation type="submission" date="2018-10" db="EMBL/GenBank/DDBJ databases">
        <title>Isolation from cow dung.</title>
        <authorList>
            <person name="Ling L."/>
        </authorList>
    </citation>
    <scope>NUCLEOTIDE SEQUENCE [LARGE SCALE GENOMIC DNA]</scope>
    <source>
        <strain evidence="1 2">NEAU-LL90</strain>
    </source>
</reference>
<protein>
    <recommendedName>
        <fullName evidence="3">HNH endonuclease</fullName>
    </recommendedName>
</protein>
<proteinExistence type="predicted"/>
<evidence type="ECO:0000313" key="2">
    <source>
        <dbReference type="Proteomes" id="UP000279275"/>
    </source>
</evidence>
<dbReference type="Proteomes" id="UP000279275">
    <property type="component" value="Unassembled WGS sequence"/>
</dbReference>
<sequence>MNAEQIFTGLTVSQADGLACVVCGADFLRVRVPHVPFGRSATGSQVFACASCNLSHVDWAGGERR</sequence>
<evidence type="ECO:0008006" key="3">
    <source>
        <dbReference type="Google" id="ProtNLM"/>
    </source>
</evidence>
<evidence type="ECO:0000313" key="1">
    <source>
        <dbReference type="EMBL" id="RMI33591.1"/>
    </source>
</evidence>
<dbReference type="EMBL" id="RFFH01000003">
    <property type="protein sequence ID" value="RMI33591.1"/>
    <property type="molecule type" value="Genomic_DNA"/>
</dbReference>
<organism evidence="1 2">
    <name type="scientific">Nocardia stercoris</name>
    <dbReference type="NCBI Taxonomy" id="2483361"/>
    <lineage>
        <taxon>Bacteria</taxon>
        <taxon>Bacillati</taxon>
        <taxon>Actinomycetota</taxon>
        <taxon>Actinomycetes</taxon>
        <taxon>Mycobacteriales</taxon>
        <taxon>Nocardiaceae</taxon>
        <taxon>Nocardia</taxon>
    </lineage>
</organism>
<name>A0A3M2L7H0_9NOCA</name>
<dbReference type="AlphaFoldDB" id="A0A3M2L7H0"/>
<keyword evidence="2" id="KW-1185">Reference proteome</keyword>
<accession>A0A3M2L7H0</accession>
<comment type="caution">
    <text evidence="1">The sequence shown here is derived from an EMBL/GenBank/DDBJ whole genome shotgun (WGS) entry which is preliminary data.</text>
</comment>
<gene>
    <name evidence="1" type="ORF">EBN03_10840</name>
</gene>